<dbReference type="SUPFAM" id="SSF142795">
    <property type="entry name" value="CAC2185-like"/>
    <property type="match status" value="1"/>
</dbReference>
<dbReference type="RefSeq" id="WP_017806122.1">
    <property type="nucleotide sequence ID" value="NZ_PQVK01000064.1"/>
</dbReference>
<organism evidence="1 2">
    <name type="scientific">Avibacterium paragallinarum</name>
    <name type="common">Haemophilus gallinarum</name>
    <dbReference type="NCBI Taxonomy" id="728"/>
    <lineage>
        <taxon>Bacteria</taxon>
        <taxon>Pseudomonadati</taxon>
        <taxon>Pseudomonadota</taxon>
        <taxon>Gammaproteobacteria</taxon>
        <taxon>Pasteurellales</taxon>
        <taxon>Pasteurellaceae</taxon>
        <taxon>Avibacterium</taxon>
    </lineage>
</organism>
<dbReference type="AlphaFoldDB" id="A0A377I8U5"/>
<accession>A0A377I8U5</accession>
<dbReference type="InterPro" id="IPR015037">
    <property type="entry name" value="DUF1919"/>
</dbReference>
<dbReference type="Proteomes" id="UP000254465">
    <property type="component" value="Unassembled WGS sequence"/>
</dbReference>
<dbReference type="EMBL" id="UGHK01000002">
    <property type="protein sequence ID" value="STO71591.1"/>
    <property type="molecule type" value="Genomic_DNA"/>
</dbReference>
<gene>
    <name evidence="1" type="ORF">NCTC11296_01496</name>
</gene>
<evidence type="ECO:0000313" key="1">
    <source>
        <dbReference type="EMBL" id="STO71591.1"/>
    </source>
</evidence>
<sequence length="210" mass="25182">MLIRFIKNKVNAILRQLIINPRNRLRLKNKGMTILANNCNGGFILHDLNQPFNSPFVNLYLEPNDFIRYVKDINYYNKQELVFISENYPFPVAYLGDIKIYFMHYTSEQEAQEKWQIRSQRINLNNLFIILTARDNYSEQDLKEFDELPYRNKVVLTLGECSQIQSAFYIKGLENHHSRDIFLYSGWSGKRYYDQFDYVSWFNENKNTTI</sequence>
<evidence type="ECO:0000313" key="2">
    <source>
        <dbReference type="Proteomes" id="UP000254465"/>
    </source>
</evidence>
<reference evidence="1 2" key="1">
    <citation type="submission" date="2018-06" db="EMBL/GenBank/DDBJ databases">
        <authorList>
            <consortium name="Pathogen Informatics"/>
            <person name="Doyle S."/>
        </authorList>
    </citation>
    <scope>NUCLEOTIDE SEQUENCE [LARGE SCALE GENOMIC DNA]</scope>
    <source>
        <strain evidence="1 2">NCTC11296</strain>
    </source>
</reference>
<protein>
    <submittedName>
        <fullName evidence="1">Exopolysaccharide biosynthesis protein</fullName>
    </submittedName>
</protein>
<name>A0A377I8U5_AVIPA</name>
<dbReference type="Pfam" id="PF08942">
    <property type="entry name" value="DUF1919"/>
    <property type="match status" value="1"/>
</dbReference>
<dbReference type="InterPro" id="IPR037226">
    <property type="entry name" value="CAC2185-like_sf"/>
</dbReference>
<proteinExistence type="predicted"/>